<feature type="compositionally biased region" description="Basic and acidic residues" evidence="1">
    <location>
        <begin position="36"/>
        <end position="51"/>
    </location>
</feature>
<feature type="region of interest" description="Disordered" evidence="1">
    <location>
        <begin position="30"/>
        <end position="64"/>
    </location>
</feature>
<name>K0S7E0_THAOC</name>
<gene>
    <name evidence="2" type="ORF">THAOC_25643</name>
</gene>
<feature type="non-terminal residue" evidence="2">
    <location>
        <position position="1"/>
    </location>
</feature>
<proteinExistence type="predicted"/>
<accession>K0S7E0</accession>
<reference evidence="2 3" key="1">
    <citation type="journal article" date="2012" name="Genome Biol.">
        <title>Genome and low-iron response of an oceanic diatom adapted to chronic iron limitation.</title>
        <authorList>
            <person name="Lommer M."/>
            <person name="Specht M."/>
            <person name="Roy A.S."/>
            <person name="Kraemer L."/>
            <person name="Andreson R."/>
            <person name="Gutowska M.A."/>
            <person name="Wolf J."/>
            <person name="Bergner S.V."/>
            <person name="Schilhabel M.B."/>
            <person name="Klostermeier U.C."/>
            <person name="Beiko R.G."/>
            <person name="Rosenstiel P."/>
            <person name="Hippler M."/>
            <person name="Laroche J."/>
        </authorList>
    </citation>
    <scope>NUCLEOTIDE SEQUENCE [LARGE SCALE GENOMIC DNA]</scope>
    <source>
        <strain evidence="2 3">CCMP1005</strain>
    </source>
</reference>
<dbReference type="AlphaFoldDB" id="K0S7E0"/>
<evidence type="ECO:0000313" key="2">
    <source>
        <dbReference type="EMBL" id="EJK54707.1"/>
    </source>
</evidence>
<protein>
    <submittedName>
        <fullName evidence="2">Uncharacterized protein</fullName>
    </submittedName>
</protein>
<dbReference type="EMBL" id="AGNL01035418">
    <property type="protein sequence ID" value="EJK54707.1"/>
    <property type="molecule type" value="Genomic_DNA"/>
</dbReference>
<sequence>GDAAVDIDEDELNAEFKLLEEECAIEACEIFPGGGGDDHAYPAPESERGSDVKVGPKTKESSDDVHARVLAQTAGEDPKQKLELA</sequence>
<evidence type="ECO:0000256" key="1">
    <source>
        <dbReference type="SAM" id="MobiDB-lite"/>
    </source>
</evidence>
<organism evidence="2 3">
    <name type="scientific">Thalassiosira oceanica</name>
    <name type="common">Marine diatom</name>
    <dbReference type="NCBI Taxonomy" id="159749"/>
    <lineage>
        <taxon>Eukaryota</taxon>
        <taxon>Sar</taxon>
        <taxon>Stramenopiles</taxon>
        <taxon>Ochrophyta</taxon>
        <taxon>Bacillariophyta</taxon>
        <taxon>Coscinodiscophyceae</taxon>
        <taxon>Thalassiosirophycidae</taxon>
        <taxon>Thalassiosirales</taxon>
        <taxon>Thalassiosiraceae</taxon>
        <taxon>Thalassiosira</taxon>
    </lineage>
</organism>
<evidence type="ECO:0000313" key="3">
    <source>
        <dbReference type="Proteomes" id="UP000266841"/>
    </source>
</evidence>
<dbReference type="Proteomes" id="UP000266841">
    <property type="component" value="Unassembled WGS sequence"/>
</dbReference>
<keyword evidence="3" id="KW-1185">Reference proteome</keyword>
<comment type="caution">
    <text evidence="2">The sequence shown here is derived from an EMBL/GenBank/DDBJ whole genome shotgun (WGS) entry which is preliminary data.</text>
</comment>